<sequence>MNHNANPQTPKGRANYTTEENADLEKFIIQKRREGWALRGNLVYMEYHSERHSWQSIRDHAINFILPKLSLHPVGANVTSERTSVESTPMENSADNTSSPVISTIDKSQGPGSAQNASILQIIDSRELREQSNVTPIQSGSGGACSTPIKQIRGSSNLREESSSSVTPTRPVDNNSREQNNNSSTSRQSSVTLTSENDDDDDDRQSIANESDENNQIWNVPPKAILTKNEFKNFRDYLISQRNAGEGLYGSLIYRLYPGLHAQSWNYLRTYAIKHIIPKLSDDTNKDGLEVKRSKTTYSKPGANSSDDIYENDYEDDIINIGQIQDYENSVSSYEDSDAQTLVSFATIVEGDSPSPERVKCHFMANHDAGDYYPDGSVKTSRRNKNKINNQSQAVNKGKKAVTFNFSRSNQTTDNTSVSSSDFMPFLRPNDDNNESSEIEKITTPASRAVLQNNKQLSPGIQIASSNPPYRNQNRSIASSSRSTSSILSMEIDSGDFPLSEETMEQFCESPTIDHLSRQYSRDSTLNTPLATPRYHSQTRTFNQIPSSKALGKRPAPSTITTDNRATDHNSPRNKRKFSSIKNFDSSDLEKISNSKYGTQLLAEQDFFIDLESIATEFSVDRKEVMRIAHMTGCNFQMIREYFRNGRNIPGDKKEYFWSTNEDMELLRSKNHQSISTIKTNHGTKLFWERSEYVSRYYARDAFL</sequence>
<feature type="region of interest" description="Disordered" evidence="1">
    <location>
        <begin position="459"/>
        <end position="486"/>
    </location>
</feature>
<dbReference type="InterPro" id="IPR021661">
    <property type="entry name" value="Rap1_C"/>
</dbReference>
<dbReference type="Pfam" id="PF11626">
    <property type="entry name" value="Rap1_C"/>
    <property type="match status" value="1"/>
</dbReference>
<gene>
    <name evidence="3" type="ORF">AGERDE_LOCUS8663</name>
</gene>
<evidence type="ECO:0000313" key="3">
    <source>
        <dbReference type="EMBL" id="CAG8592165.1"/>
    </source>
</evidence>
<reference evidence="3" key="1">
    <citation type="submission" date="2021-06" db="EMBL/GenBank/DDBJ databases">
        <authorList>
            <person name="Kallberg Y."/>
            <person name="Tangrot J."/>
            <person name="Rosling A."/>
        </authorList>
    </citation>
    <scope>NUCLEOTIDE SEQUENCE</scope>
    <source>
        <strain evidence="3">MT106</strain>
    </source>
</reference>
<dbReference type="Proteomes" id="UP000789831">
    <property type="component" value="Unassembled WGS sequence"/>
</dbReference>
<dbReference type="InterPro" id="IPR009057">
    <property type="entry name" value="Homeodomain-like_sf"/>
</dbReference>
<feature type="compositionally biased region" description="Low complexity" evidence="1">
    <location>
        <begin position="475"/>
        <end position="486"/>
    </location>
</feature>
<feature type="region of interest" description="Disordered" evidence="1">
    <location>
        <begin position="408"/>
        <end position="437"/>
    </location>
</feature>
<accession>A0A9N9C7V3</accession>
<feature type="region of interest" description="Disordered" evidence="1">
    <location>
        <begin position="80"/>
        <end position="115"/>
    </location>
</feature>
<dbReference type="SUPFAM" id="SSF46689">
    <property type="entry name" value="Homeodomain-like"/>
    <property type="match status" value="1"/>
</dbReference>
<feature type="region of interest" description="Disordered" evidence="1">
    <location>
        <begin position="130"/>
        <end position="221"/>
    </location>
</feature>
<feature type="compositionally biased region" description="Low complexity" evidence="1">
    <location>
        <begin position="177"/>
        <end position="190"/>
    </location>
</feature>
<keyword evidence="4" id="KW-1185">Reference proteome</keyword>
<proteinExistence type="predicted"/>
<protein>
    <submittedName>
        <fullName evidence="3">10341_t:CDS:1</fullName>
    </submittedName>
</protein>
<feature type="compositionally biased region" description="Polar residues" evidence="1">
    <location>
        <begin position="206"/>
        <end position="218"/>
    </location>
</feature>
<name>A0A9N9C7V3_9GLOM</name>
<comment type="caution">
    <text evidence="3">The sequence shown here is derived from an EMBL/GenBank/DDBJ whole genome shotgun (WGS) entry which is preliminary data.</text>
</comment>
<evidence type="ECO:0000256" key="1">
    <source>
        <dbReference type="SAM" id="MobiDB-lite"/>
    </source>
</evidence>
<organism evidence="3 4">
    <name type="scientific">Ambispora gerdemannii</name>
    <dbReference type="NCBI Taxonomy" id="144530"/>
    <lineage>
        <taxon>Eukaryota</taxon>
        <taxon>Fungi</taxon>
        <taxon>Fungi incertae sedis</taxon>
        <taxon>Mucoromycota</taxon>
        <taxon>Glomeromycotina</taxon>
        <taxon>Glomeromycetes</taxon>
        <taxon>Archaeosporales</taxon>
        <taxon>Ambisporaceae</taxon>
        <taxon>Ambispora</taxon>
    </lineage>
</organism>
<feature type="domain" description="TRF2-interacting telomeric protein/Rap1 C-terminal" evidence="2">
    <location>
        <begin position="617"/>
        <end position="694"/>
    </location>
</feature>
<dbReference type="OrthoDB" id="10454482at2759"/>
<dbReference type="Gene3D" id="1.10.10.60">
    <property type="entry name" value="Homeodomain-like"/>
    <property type="match status" value="1"/>
</dbReference>
<feature type="compositionally biased region" description="Polar residues" evidence="1">
    <location>
        <begin position="408"/>
        <end position="422"/>
    </location>
</feature>
<dbReference type="EMBL" id="CAJVPL010001907">
    <property type="protein sequence ID" value="CAG8592165.1"/>
    <property type="molecule type" value="Genomic_DNA"/>
</dbReference>
<feature type="region of interest" description="Disordered" evidence="1">
    <location>
        <begin position="547"/>
        <end position="579"/>
    </location>
</feature>
<evidence type="ECO:0000313" key="4">
    <source>
        <dbReference type="Proteomes" id="UP000789831"/>
    </source>
</evidence>
<dbReference type="AlphaFoldDB" id="A0A9N9C7V3"/>
<feature type="compositionally biased region" description="Polar residues" evidence="1">
    <location>
        <begin position="459"/>
        <end position="474"/>
    </location>
</feature>
<evidence type="ECO:0000259" key="2">
    <source>
        <dbReference type="Pfam" id="PF11626"/>
    </source>
</evidence>